<dbReference type="RefSeq" id="WP_377240789.1">
    <property type="nucleotide sequence ID" value="NZ_JBHLXP010000001.1"/>
</dbReference>
<organism evidence="2 3">
    <name type="scientific">Rheinheimera tilapiae</name>
    <dbReference type="NCBI Taxonomy" id="875043"/>
    <lineage>
        <taxon>Bacteria</taxon>
        <taxon>Pseudomonadati</taxon>
        <taxon>Pseudomonadota</taxon>
        <taxon>Gammaproteobacteria</taxon>
        <taxon>Chromatiales</taxon>
        <taxon>Chromatiaceae</taxon>
        <taxon>Rheinheimera</taxon>
    </lineage>
</organism>
<evidence type="ECO:0000313" key="3">
    <source>
        <dbReference type="Proteomes" id="UP001589813"/>
    </source>
</evidence>
<feature type="domain" description="HDOD" evidence="1">
    <location>
        <begin position="135"/>
        <end position="326"/>
    </location>
</feature>
<dbReference type="EMBL" id="JBHLXP010000001">
    <property type="protein sequence ID" value="MFC0047469.1"/>
    <property type="molecule type" value="Genomic_DNA"/>
</dbReference>
<dbReference type="PANTHER" id="PTHR33525">
    <property type="match status" value="1"/>
</dbReference>
<keyword evidence="3" id="KW-1185">Reference proteome</keyword>
<comment type="caution">
    <text evidence="2">The sequence shown here is derived from an EMBL/GenBank/DDBJ whole genome shotgun (WGS) entry which is preliminary data.</text>
</comment>
<protein>
    <submittedName>
        <fullName evidence="2">HDOD domain-containing protein</fullName>
    </submittedName>
</protein>
<dbReference type="SUPFAM" id="SSF109604">
    <property type="entry name" value="HD-domain/PDEase-like"/>
    <property type="match status" value="1"/>
</dbReference>
<proteinExistence type="predicted"/>
<dbReference type="PROSITE" id="PS51833">
    <property type="entry name" value="HDOD"/>
    <property type="match status" value="1"/>
</dbReference>
<dbReference type="Proteomes" id="UP001589813">
    <property type="component" value="Unassembled WGS sequence"/>
</dbReference>
<reference evidence="2 3" key="1">
    <citation type="submission" date="2024-09" db="EMBL/GenBank/DDBJ databases">
        <authorList>
            <person name="Sun Q."/>
            <person name="Mori K."/>
        </authorList>
    </citation>
    <scope>NUCLEOTIDE SEQUENCE [LARGE SCALE GENOMIC DNA]</scope>
    <source>
        <strain evidence="2 3">KCTC 23315</strain>
    </source>
</reference>
<dbReference type="Pfam" id="PF08668">
    <property type="entry name" value="HDOD"/>
    <property type="match status" value="1"/>
</dbReference>
<dbReference type="Gene3D" id="1.10.3210.10">
    <property type="entry name" value="Hypothetical protein af1432"/>
    <property type="match status" value="1"/>
</dbReference>
<evidence type="ECO:0000313" key="2">
    <source>
        <dbReference type="EMBL" id="MFC0047469.1"/>
    </source>
</evidence>
<sequence>MSGQIFWICEPCPAADEPGAAADSLPQLPAGWTLSRLDTAQALQSQPSPTLLIVDQLQQQAVPELAALGSHSIRVLTVPDCQDEQLLPYIADFHLFYPQPLQPQALEQLIQIAQALAVLRLPLACHQQLLACTHLPVIPPVIQQLQQLLLDPDVRIDRLADVIEQDLVLSARLLQLANSAYMGFNHDTASVQMAISRLGLSLLYGLLLALSVAPALAGDRRTTDSELASMQLASSCRQVGQWLGLDNAALEQIVVAALFHQLGMALLQGATGDISAIDPAQAGAFMLTLWGFAPGLAAILLQQQALVTCADRPLALCLYLARQRQTAAVPDAALDAVLTARGLRAYWPAAPVTPIGG</sequence>
<accession>A0ABV6BAQ0</accession>
<evidence type="ECO:0000259" key="1">
    <source>
        <dbReference type="PROSITE" id="PS51833"/>
    </source>
</evidence>
<dbReference type="InterPro" id="IPR052340">
    <property type="entry name" value="RNase_Y/CdgJ"/>
</dbReference>
<name>A0ABV6BAQ0_9GAMM</name>
<dbReference type="InterPro" id="IPR013976">
    <property type="entry name" value="HDOD"/>
</dbReference>
<dbReference type="PANTHER" id="PTHR33525:SF5">
    <property type="entry name" value="TWO COMPONENT SIGNAL TRANSDUCTION SYSTEM RESPONSE REGULATOR"/>
    <property type="match status" value="1"/>
</dbReference>
<gene>
    <name evidence="2" type="ORF">ACFFJP_04075</name>
</gene>